<evidence type="ECO:0000313" key="1">
    <source>
        <dbReference type="EMBL" id="BFD47215.1"/>
    </source>
</evidence>
<name>A0AAT9GBL8_9RICK</name>
<dbReference type="EMBL" id="AP029172">
    <property type="protein sequence ID" value="BFD47215.1"/>
    <property type="molecule type" value="Genomic_DNA"/>
</dbReference>
<reference evidence="1" key="1">
    <citation type="submission" date="2024-01" db="EMBL/GenBank/DDBJ databases">
        <title>Sequencing the genomes of a sandfly, Sergentomyia squamirostris, and its two endosymbionts.</title>
        <authorList>
            <person name="Itokawa K."/>
            <person name="Sanjoba C."/>
        </authorList>
    </citation>
    <scope>NUCLEOTIDE SEQUENCE</scope>
    <source>
        <strain evidence="1">WSSQ</strain>
    </source>
</reference>
<dbReference type="AlphaFoldDB" id="A0AAT9GBL8"/>
<gene>
    <name evidence="1" type="ORF">DMENIID0003_02890</name>
</gene>
<sequence>MRPDIPEITEKTVATIIISIGVFEMSLADAAGISKNAAMSNIPINWAAIAINIASVIKNSSLTKLTLIFSTTAKS</sequence>
<accession>A0AAT9GBL8</accession>
<proteinExistence type="predicted"/>
<protein>
    <submittedName>
        <fullName evidence="1">Uncharacterized protein</fullName>
    </submittedName>
</protein>
<organism evidence="1">
    <name type="scientific">Wolbachia endosymbiont of Sergentomyia squamirostris</name>
    <dbReference type="NCBI Taxonomy" id="3113640"/>
    <lineage>
        <taxon>Bacteria</taxon>
        <taxon>Pseudomonadati</taxon>
        <taxon>Pseudomonadota</taxon>
        <taxon>Alphaproteobacteria</taxon>
        <taxon>Rickettsiales</taxon>
        <taxon>Anaplasmataceae</taxon>
        <taxon>Wolbachieae</taxon>
        <taxon>Wolbachia</taxon>
    </lineage>
</organism>